<dbReference type="EC" id="2.1.2.2" evidence="6"/>
<evidence type="ECO:0000256" key="4">
    <source>
        <dbReference type="ARBA" id="ARBA00038440"/>
    </source>
</evidence>
<keyword evidence="2 6" id="KW-0808">Transferase</keyword>
<dbReference type="Gene3D" id="3.40.50.170">
    <property type="entry name" value="Formyl transferase, N-terminal domain"/>
    <property type="match status" value="1"/>
</dbReference>
<protein>
    <recommendedName>
        <fullName evidence="6">Phosphoribosylglycinamide formyltransferase</fullName>
        <ecNumber evidence="6">2.1.2.2</ecNumber>
    </recommendedName>
    <alternativeName>
        <fullName evidence="6">5'-phosphoribosylglycinamide transformylase</fullName>
    </alternativeName>
    <alternativeName>
        <fullName evidence="6">GAR transformylase</fullName>
        <shortName evidence="6">GART</shortName>
    </alternativeName>
</protein>
<feature type="domain" description="Formyl transferase N-terminal" evidence="7">
    <location>
        <begin position="8"/>
        <end position="184"/>
    </location>
</feature>
<evidence type="ECO:0000256" key="6">
    <source>
        <dbReference type="HAMAP-Rule" id="MF_01930"/>
    </source>
</evidence>
<dbReference type="UniPathway" id="UPA00074">
    <property type="reaction ID" value="UER00126"/>
</dbReference>
<keyword evidence="9" id="KW-1185">Reference proteome</keyword>
<feature type="active site" description="Proton donor" evidence="6">
    <location>
        <position position="111"/>
    </location>
</feature>
<comment type="caution">
    <text evidence="8">The sequence shown here is derived from an EMBL/GenBank/DDBJ whole genome shotgun (WGS) entry which is preliminary data.</text>
</comment>
<dbReference type="Proteomes" id="UP000265845">
    <property type="component" value="Unassembled WGS sequence"/>
</dbReference>
<comment type="pathway">
    <text evidence="1 6">Purine metabolism; IMP biosynthesis via de novo pathway; N(2)-formyl-N(1)-(5-phospho-D-ribosyl)glycinamide from N(1)-(5-phospho-D-ribosyl)glycinamide (10-formyl THF route): step 1/1.</text>
</comment>
<feature type="site" description="Raises pKa of active site His" evidence="6">
    <location>
        <position position="147"/>
    </location>
</feature>
<evidence type="ECO:0000313" key="9">
    <source>
        <dbReference type="Proteomes" id="UP000265845"/>
    </source>
</evidence>
<keyword evidence="3 6" id="KW-0658">Purine biosynthesis</keyword>
<comment type="catalytic activity">
    <reaction evidence="5 6">
        <text>N(1)-(5-phospho-beta-D-ribosyl)glycinamide + (6R)-10-formyltetrahydrofolate = N(2)-formyl-N(1)-(5-phospho-beta-D-ribosyl)glycinamide + (6S)-5,6,7,8-tetrahydrofolate + H(+)</text>
        <dbReference type="Rhea" id="RHEA:15053"/>
        <dbReference type="ChEBI" id="CHEBI:15378"/>
        <dbReference type="ChEBI" id="CHEBI:57453"/>
        <dbReference type="ChEBI" id="CHEBI:143788"/>
        <dbReference type="ChEBI" id="CHEBI:147286"/>
        <dbReference type="ChEBI" id="CHEBI:195366"/>
        <dbReference type="EC" id="2.1.2.2"/>
    </reaction>
</comment>
<dbReference type="CDD" id="cd08645">
    <property type="entry name" value="FMT_core_GART"/>
    <property type="match status" value="1"/>
</dbReference>
<dbReference type="PANTHER" id="PTHR43369">
    <property type="entry name" value="PHOSPHORIBOSYLGLYCINAMIDE FORMYLTRANSFERASE"/>
    <property type="match status" value="1"/>
</dbReference>
<evidence type="ECO:0000256" key="3">
    <source>
        <dbReference type="ARBA" id="ARBA00022755"/>
    </source>
</evidence>
<dbReference type="PANTHER" id="PTHR43369:SF2">
    <property type="entry name" value="PHOSPHORIBOSYLGLYCINAMIDE FORMYLTRANSFERASE"/>
    <property type="match status" value="1"/>
</dbReference>
<evidence type="ECO:0000313" key="8">
    <source>
        <dbReference type="EMBL" id="RIJ28744.1"/>
    </source>
</evidence>
<comment type="similarity">
    <text evidence="4 6">Belongs to the GART family.</text>
</comment>
<feature type="binding site" evidence="6">
    <location>
        <begin position="14"/>
        <end position="16"/>
    </location>
    <ligand>
        <name>N(1)-(5-phospho-beta-D-ribosyl)glycinamide</name>
        <dbReference type="ChEBI" id="CHEBI:143788"/>
    </ligand>
</feature>
<dbReference type="GO" id="GO:0006189">
    <property type="term" value="P:'de novo' IMP biosynthetic process"/>
    <property type="evidence" value="ECO:0007669"/>
    <property type="project" value="UniProtKB-UniRule"/>
</dbReference>
<evidence type="ECO:0000256" key="2">
    <source>
        <dbReference type="ARBA" id="ARBA00022679"/>
    </source>
</evidence>
<reference evidence="8 9" key="1">
    <citation type="submission" date="2018-08" db="EMBL/GenBank/DDBJ databases">
        <title>Henriciella mobilis sp. nov., isolated from seawater.</title>
        <authorList>
            <person name="Cheng H."/>
            <person name="Wu Y.-H."/>
            <person name="Xu X.-W."/>
            <person name="Guo L.-L."/>
        </authorList>
    </citation>
    <scope>NUCLEOTIDE SEQUENCE [LARGE SCALE GENOMIC DNA]</scope>
    <source>
        <strain evidence="8 9">CCUG67844</strain>
    </source>
</reference>
<dbReference type="EMBL" id="QWGA01000007">
    <property type="protein sequence ID" value="RIJ28744.1"/>
    <property type="molecule type" value="Genomic_DNA"/>
</dbReference>
<evidence type="ECO:0000256" key="5">
    <source>
        <dbReference type="ARBA" id="ARBA00047664"/>
    </source>
</evidence>
<dbReference type="NCBIfam" id="TIGR00639">
    <property type="entry name" value="PurN"/>
    <property type="match status" value="1"/>
</dbReference>
<proteinExistence type="inferred from homology"/>
<sequence>MTRLNLGILISGRGSNMESLLNASVGEAYPAKPRLVIANKEGAPGLETARRFGVEAALIPHKQYNDRRAFEEALHETLTQHEIDIIALAGFMRVLTPWFVGKWEGRMVNIHPSLLPAYPGLDTHARAIEAGDSEAGCTVHWVSEGVDEGAIIGQSRVPVKAGDTPDSLAARVLIAEHELYPRALADACRMITAPSVR</sequence>
<dbReference type="InterPro" id="IPR004607">
    <property type="entry name" value="GART"/>
</dbReference>
<dbReference type="GO" id="GO:0005829">
    <property type="term" value="C:cytosol"/>
    <property type="evidence" value="ECO:0007669"/>
    <property type="project" value="TreeGrafter"/>
</dbReference>
<comment type="caution">
    <text evidence="6">Lacks conserved residue(s) required for the propagation of feature annotation.</text>
</comment>
<dbReference type="Pfam" id="PF00551">
    <property type="entry name" value="Formyl_trans_N"/>
    <property type="match status" value="1"/>
</dbReference>
<organism evidence="8 9">
    <name type="scientific">Henriciella algicola</name>
    <dbReference type="NCBI Taxonomy" id="1608422"/>
    <lineage>
        <taxon>Bacteria</taxon>
        <taxon>Pseudomonadati</taxon>
        <taxon>Pseudomonadota</taxon>
        <taxon>Alphaproteobacteria</taxon>
        <taxon>Hyphomonadales</taxon>
        <taxon>Hyphomonadaceae</taxon>
        <taxon>Henriciella</taxon>
    </lineage>
</organism>
<dbReference type="InterPro" id="IPR002376">
    <property type="entry name" value="Formyl_transf_N"/>
</dbReference>
<dbReference type="GO" id="GO:0004644">
    <property type="term" value="F:phosphoribosylglycinamide formyltransferase activity"/>
    <property type="evidence" value="ECO:0007669"/>
    <property type="project" value="UniProtKB-UniRule"/>
</dbReference>
<dbReference type="InterPro" id="IPR001555">
    <property type="entry name" value="GART_AS"/>
</dbReference>
<evidence type="ECO:0000256" key="1">
    <source>
        <dbReference type="ARBA" id="ARBA00005054"/>
    </source>
</evidence>
<gene>
    <name evidence="6" type="primary">purN</name>
    <name evidence="8" type="ORF">D1222_10185</name>
</gene>
<feature type="binding site" evidence="6">
    <location>
        <position position="109"/>
    </location>
    <ligand>
        <name>(6R)-10-formyltetrahydrofolate</name>
        <dbReference type="ChEBI" id="CHEBI:195366"/>
    </ligand>
</feature>
<feature type="binding site" evidence="6">
    <location>
        <position position="67"/>
    </location>
    <ligand>
        <name>(6R)-10-formyltetrahydrofolate</name>
        <dbReference type="ChEBI" id="CHEBI:195366"/>
    </ligand>
</feature>
<dbReference type="RefSeq" id="WP_119454166.1">
    <property type="nucleotide sequence ID" value="NZ_QWGA01000007.1"/>
</dbReference>
<evidence type="ECO:0000259" key="7">
    <source>
        <dbReference type="Pfam" id="PF00551"/>
    </source>
</evidence>
<dbReference type="PROSITE" id="PS00373">
    <property type="entry name" value="GART"/>
    <property type="match status" value="1"/>
</dbReference>
<dbReference type="OrthoDB" id="9806170at2"/>
<accession>A0A399RE03</accession>
<dbReference type="SUPFAM" id="SSF53328">
    <property type="entry name" value="Formyltransferase"/>
    <property type="match status" value="1"/>
</dbReference>
<dbReference type="InterPro" id="IPR036477">
    <property type="entry name" value="Formyl_transf_N_sf"/>
</dbReference>
<dbReference type="HAMAP" id="MF_01930">
    <property type="entry name" value="PurN"/>
    <property type="match status" value="1"/>
</dbReference>
<dbReference type="AlphaFoldDB" id="A0A399RE03"/>
<name>A0A399RE03_9PROT</name>
<comment type="function">
    <text evidence="6">Catalyzes the transfer of a formyl group from 10-formyltetrahydrofolate to 5-phospho-ribosyl-glycinamide (GAR), producing 5-phospho-ribosyl-N-formylglycinamide (FGAR) and tetrahydrofolate.</text>
</comment>